<keyword evidence="2" id="KW-1185">Reference proteome</keyword>
<accession>A0ACC2TD77</accession>
<evidence type="ECO:0000313" key="2">
    <source>
        <dbReference type="Proteomes" id="UP001165960"/>
    </source>
</evidence>
<name>A0ACC2TD77_9FUNG</name>
<keyword evidence="1" id="KW-0645">Protease</keyword>
<reference evidence="1" key="1">
    <citation type="submission" date="2022-04" db="EMBL/GenBank/DDBJ databases">
        <title>Genome of the entomopathogenic fungus Entomophthora muscae.</title>
        <authorList>
            <person name="Elya C."/>
            <person name="Lovett B.R."/>
            <person name="Lee E."/>
            <person name="Macias A.M."/>
            <person name="Hajek A.E."/>
            <person name="De Bivort B.L."/>
            <person name="Kasson M.T."/>
            <person name="De Fine Licht H.H."/>
            <person name="Stajich J.E."/>
        </authorList>
    </citation>
    <scope>NUCLEOTIDE SEQUENCE</scope>
    <source>
        <strain evidence="1">Berkeley</strain>
    </source>
</reference>
<gene>
    <name evidence="1" type="primary">STE23_66</name>
    <name evidence="1" type="ORF">DSO57_1029977</name>
</gene>
<protein>
    <submittedName>
        <fullName evidence="1">Metalloprotease</fullName>
        <ecNumber evidence="1">3.4.24.56</ecNumber>
    </submittedName>
</protein>
<dbReference type="EC" id="3.4.24.56" evidence="1"/>
<proteinExistence type="predicted"/>
<keyword evidence="1" id="KW-0378">Hydrolase</keyword>
<evidence type="ECO:0000313" key="1">
    <source>
        <dbReference type="EMBL" id="KAJ9072197.1"/>
    </source>
</evidence>
<sequence length="113" mass="12848">MSSGKVAMKAWAAVMAWLVAGEVKKRTDAGMGYTLLDKIHGNDIDRREYRLLRLNNQMEVLIGRDGQYDKSIVVLDVRTGFRQEAPKRCGVMHLYEHILNTNEFKAVSDDNCC</sequence>
<dbReference type="EMBL" id="QTSX02003042">
    <property type="protein sequence ID" value="KAJ9072197.1"/>
    <property type="molecule type" value="Genomic_DNA"/>
</dbReference>
<comment type="caution">
    <text evidence="1">The sequence shown here is derived from an EMBL/GenBank/DDBJ whole genome shotgun (WGS) entry which is preliminary data.</text>
</comment>
<organism evidence="1 2">
    <name type="scientific">Entomophthora muscae</name>
    <dbReference type="NCBI Taxonomy" id="34485"/>
    <lineage>
        <taxon>Eukaryota</taxon>
        <taxon>Fungi</taxon>
        <taxon>Fungi incertae sedis</taxon>
        <taxon>Zoopagomycota</taxon>
        <taxon>Entomophthoromycotina</taxon>
        <taxon>Entomophthoromycetes</taxon>
        <taxon>Entomophthorales</taxon>
        <taxon>Entomophthoraceae</taxon>
        <taxon>Entomophthora</taxon>
    </lineage>
</organism>
<keyword evidence="1" id="KW-0482">Metalloprotease</keyword>
<dbReference type="Proteomes" id="UP001165960">
    <property type="component" value="Unassembled WGS sequence"/>
</dbReference>